<sequence length="209" mass="23385">MTGIRHRLLATMGLIGALALGGCGYNDGFGYGGVSVGTGYYGGGGFYGDGYYGPGGFYQPGAFGGWYNNFYYPGSGIYVYDRGGRRHRWNDGQRRYWEGRRVERRDDRWRGRENAGRGEWRGRGNDGRPGNYVRPRPQPGVEGDRGRGRWQGNNAVRPSDQARPPRQGGRQMSQPRPERNMGVRSAPNMRADRPSRSNSRGPAMRTRPN</sequence>
<proteinExistence type="predicted"/>
<gene>
    <name evidence="2" type="ORF">J2W40_002834</name>
</gene>
<evidence type="ECO:0008006" key="4">
    <source>
        <dbReference type="Google" id="ProtNLM"/>
    </source>
</evidence>
<feature type="region of interest" description="Disordered" evidence="1">
    <location>
        <begin position="107"/>
        <end position="209"/>
    </location>
</feature>
<accession>A0ABU1X369</accession>
<organism evidence="2 3">
    <name type="scientific">Sphingobium xenophagum</name>
    <dbReference type="NCBI Taxonomy" id="121428"/>
    <lineage>
        <taxon>Bacteria</taxon>
        <taxon>Pseudomonadati</taxon>
        <taxon>Pseudomonadota</taxon>
        <taxon>Alphaproteobacteria</taxon>
        <taxon>Sphingomonadales</taxon>
        <taxon>Sphingomonadaceae</taxon>
        <taxon>Sphingobium</taxon>
    </lineage>
</organism>
<evidence type="ECO:0000256" key="1">
    <source>
        <dbReference type="SAM" id="MobiDB-lite"/>
    </source>
</evidence>
<dbReference type="EMBL" id="JAVDWV010000012">
    <property type="protein sequence ID" value="MDR7155998.1"/>
    <property type="molecule type" value="Genomic_DNA"/>
</dbReference>
<comment type="caution">
    <text evidence="2">The sequence shown here is derived from an EMBL/GenBank/DDBJ whole genome shotgun (WGS) entry which is preliminary data.</text>
</comment>
<dbReference type="Proteomes" id="UP001267638">
    <property type="component" value="Unassembled WGS sequence"/>
</dbReference>
<dbReference type="RefSeq" id="WP_310225828.1">
    <property type="nucleotide sequence ID" value="NZ_JAVDWV010000012.1"/>
</dbReference>
<evidence type="ECO:0000313" key="3">
    <source>
        <dbReference type="Proteomes" id="UP001267638"/>
    </source>
</evidence>
<name>A0ABU1X369_SPHXE</name>
<evidence type="ECO:0000313" key="2">
    <source>
        <dbReference type="EMBL" id="MDR7155998.1"/>
    </source>
</evidence>
<feature type="compositionally biased region" description="Basic and acidic residues" evidence="1">
    <location>
        <begin position="107"/>
        <end position="126"/>
    </location>
</feature>
<reference evidence="2 3" key="1">
    <citation type="submission" date="2023-07" db="EMBL/GenBank/DDBJ databases">
        <title>Sorghum-associated microbial communities from plants grown in Nebraska, USA.</title>
        <authorList>
            <person name="Schachtman D."/>
        </authorList>
    </citation>
    <scope>NUCLEOTIDE SEQUENCE [LARGE SCALE GENOMIC DNA]</scope>
    <source>
        <strain evidence="2 3">4256</strain>
    </source>
</reference>
<protein>
    <recommendedName>
        <fullName evidence="4">Peptidase</fullName>
    </recommendedName>
</protein>
<dbReference type="PROSITE" id="PS51257">
    <property type="entry name" value="PROKAR_LIPOPROTEIN"/>
    <property type="match status" value="1"/>
</dbReference>
<keyword evidence="3" id="KW-1185">Reference proteome</keyword>